<evidence type="ECO:0000313" key="2">
    <source>
        <dbReference type="Proteomes" id="UP001056336"/>
    </source>
</evidence>
<dbReference type="EMBL" id="CP097332">
    <property type="protein sequence ID" value="UQX87112.1"/>
    <property type="molecule type" value="Genomic_DNA"/>
</dbReference>
<proteinExistence type="predicted"/>
<accession>A0ABY4QVG0</accession>
<reference evidence="1" key="2">
    <citation type="submission" date="2022-05" db="EMBL/GenBank/DDBJ databases">
        <authorList>
            <person name="Kim J.-S."/>
            <person name="Lee K."/>
            <person name="Suh M."/>
            <person name="Eom M."/>
            <person name="Kim J.-S."/>
            <person name="Kim D.-S."/>
            <person name="Ko S.-H."/>
            <person name="Shin Y."/>
            <person name="Lee J.-S."/>
        </authorList>
    </citation>
    <scope>NUCLEOTIDE SEQUENCE</scope>
    <source>
        <strain evidence="1">N237</strain>
    </source>
</reference>
<dbReference type="Proteomes" id="UP001056336">
    <property type="component" value="Chromosome"/>
</dbReference>
<reference evidence="1" key="1">
    <citation type="journal article" date="2018" name="Int. J. Syst. Evol. Microbiol.">
        <title>Jatrophihabitans telluris sp. nov., isolated from sediment soil of lava forest wetlands and the emended description of the genus Jatrophihabitans.</title>
        <authorList>
            <person name="Lee K.C."/>
            <person name="Suh M.K."/>
            <person name="Eom M.K."/>
            <person name="Kim K.K."/>
            <person name="Kim J.S."/>
            <person name="Kim D.S."/>
            <person name="Ko S.H."/>
            <person name="Shin Y.K."/>
            <person name="Lee J.S."/>
        </authorList>
    </citation>
    <scope>NUCLEOTIDE SEQUENCE</scope>
    <source>
        <strain evidence="1">N237</strain>
    </source>
</reference>
<sequence>MAPSLVGRVLGRWPSYDTSLVEGIALDYGLDTIYGAAWIGQGRAEELSGCSHRQLDVLVADELVEVRQAFNGYRRYRLADVSSVPSAVRLRVRRGGQLNAGRFGHKLAS</sequence>
<dbReference type="RefSeq" id="WP_249769559.1">
    <property type="nucleotide sequence ID" value="NZ_CP097332.1"/>
</dbReference>
<organism evidence="1 2">
    <name type="scientific">Jatrophihabitans telluris</name>
    <dbReference type="NCBI Taxonomy" id="2038343"/>
    <lineage>
        <taxon>Bacteria</taxon>
        <taxon>Bacillati</taxon>
        <taxon>Actinomycetota</taxon>
        <taxon>Actinomycetes</taxon>
        <taxon>Jatrophihabitantales</taxon>
        <taxon>Jatrophihabitantaceae</taxon>
        <taxon>Jatrophihabitans</taxon>
    </lineage>
</organism>
<keyword evidence="2" id="KW-1185">Reference proteome</keyword>
<evidence type="ECO:0000313" key="1">
    <source>
        <dbReference type="EMBL" id="UQX87112.1"/>
    </source>
</evidence>
<protein>
    <submittedName>
        <fullName evidence="1">Uncharacterized protein</fullName>
    </submittedName>
</protein>
<gene>
    <name evidence="1" type="ORF">M6D93_12455</name>
</gene>
<name>A0ABY4QVG0_9ACTN</name>